<dbReference type="SUPFAM" id="SSF53850">
    <property type="entry name" value="Periplasmic binding protein-like II"/>
    <property type="match status" value="1"/>
</dbReference>
<dbReference type="PIRSF" id="PIRSF004846">
    <property type="entry name" value="ModA"/>
    <property type="match status" value="1"/>
</dbReference>
<dbReference type="InterPro" id="IPR005950">
    <property type="entry name" value="ModA"/>
</dbReference>
<feature type="binding site" evidence="6">
    <location>
        <position position="173"/>
    </location>
    <ligand>
        <name>molybdate</name>
        <dbReference type="ChEBI" id="CHEBI:36264"/>
    </ligand>
</feature>
<keyword evidence="3 6" id="KW-0479">Metal-binding</keyword>
<evidence type="ECO:0000313" key="8">
    <source>
        <dbReference type="EMBL" id="SFO74418.1"/>
    </source>
</evidence>
<dbReference type="InterPro" id="IPR044084">
    <property type="entry name" value="AvModA-like_subst-bd"/>
</dbReference>
<evidence type="ECO:0000256" key="2">
    <source>
        <dbReference type="ARBA" id="ARBA00022505"/>
    </source>
</evidence>
<evidence type="ECO:0000256" key="7">
    <source>
        <dbReference type="SAM" id="SignalP"/>
    </source>
</evidence>
<evidence type="ECO:0000256" key="5">
    <source>
        <dbReference type="ARBA" id="ARBA00062515"/>
    </source>
</evidence>
<protein>
    <submittedName>
        <fullName evidence="8">Molybdate transport system substrate-binding protein</fullName>
    </submittedName>
</protein>
<accession>A0A1I5JNR1</accession>
<dbReference type="RefSeq" id="WP_090074699.1">
    <property type="nucleotide sequence ID" value="NZ_FOVR01000012.1"/>
</dbReference>
<comment type="similarity">
    <text evidence="1">Belongs to the bacterial solute-binding protein ModA family.</text>
</comment>
<organism evidence="8 9">
    <name type="scientific">Cohaesibacter marisflavi</name>
    <dbReference type="NCBI Taxonomy" id="655353"/>
    <lineage>
        <taxon>Bacteria</taxon>
        <taxon>Pseudomonadati</taxon>
        <taxon>Pseudomonadota</taxon>
        <taxon>Alphaproteobacteria</taxon>
        <taxon>Hyphomicrobiales</taxon>
        <taxon>Cohaesibacteraceae</taxon>
    </lineage>
</organism>
<dbReference type="AlphaFoldDB" id="A0A1I5JNR1"/>
<feature type="binding site" evidence="6">
    <location>
        <position position="64"/>
    </location>
    <ligand>
        <name>molybdate</name>
        <dbReference type="ChEBI" id="CHEBI:36264"/>
    </ligand>
</feature>
<evidence type="ECO:0000256" key="4">
    <source>
        <dbReference type="ARBA" id="ARBA00022729"/>
    </source>
</evidence>
<evidence type="ECO:0000256" key="3">
    <source>
        <dbReference type="ARBA" id="ARBA00022723"/>
    </source>
</evidence>
<dbReference type="PANTHER" id="PTHR30632:SF14">
    <property type="entry name" value="TUNGSTATE_MOLYBDATE_CHROMATE-BINDING PROTEIN MODA"/>
    <property type="match status" value="1"/>
</dbReference>
<dbReference type="STRING" id="655353.SAMN04488056_1124"/>
<name>A0A1I5JNR1_9HYPH</name>
<comment type="subunit">
    <text evidence="5">The complex is composed of two ATP-binding proteins (ModC), two transmembrane proteins (ModB) and a solute-binding protein (ModA).</text>
</comment>
<dbReference type="GO" id="GO:0046872">
    <property type="term" value="F:metal ion binding"/>
    <property type="evidence" value="ECO:0007669"/>
    <property type="project" value="UniProtKB-KW"/>
</dbReference>
<dbReference type="GO" id="GO:0015689">
    <property type="term" value="P:molybdate ion transport"/>
    <property type="evidence" value="ECO:0007669"/>
    <property type="project" value="InterPro"/>
</dbReference>
<dbReference type="NCBIfam" id="TIGR01256">
    <property type="entry name" value="modA"/>
    <property type="match status" value="1"/>
</dbReference>
<evidence type="ECO:0000256" key="1">
    <source>
        <dbReference type="ARBA" id="ARBA00009175"/>
    </source>
</evidence>
<dbReference type="CDD" id="cd13539">
    <property type="entry name" value="PBP2_AvModA"/>
    <property type="match status" value="1"/>
</dbReference>
<feature type="chain" id="PRO_5011567314" evidence="7">
    <location>
        <begin position="28"/>
        <end position="254"/>
    </location>
</feature>
<evidence type="ECO:0000313" key="9">
    <source>
        <dbReference type="Proteomes" id="UP000199236"/>
    </source>
</evidence>
<proteinExistence type="inferred from homology"/>
<dbReference type="Gene3D" id="3.40.190.10">
    <property type="entry name" value="Periplasmic binding protein-like II"/>
    <property type="match status" value="2"/>
</dbReference>
<evidence type="ECO:0000256" key="6">
    <source>
        <dbReference type="PIRSR" id="PIRSR004846-1"/>
    </source>
</evidence>
<gene>
    <name evidence="8" type="ORF">SAMN04488056_1124</name>
</gene>
<feature type="signal peptide" evidence="7">
    <location>
        <begin position="1"/>
        <end position="27"/>
    </location>
</feature>
<reference evidence="8 9" key="1">
    <citation type="submission" date="2016-10" db="EMBL/GenBank/DDBJ databases">
        <authorList>
            <person name="de Groot N.N."/>
        </authorList>
    </citation>
    <scope>NUCLEOTIDE SEQUENCE [LARGE SCALE GENOMIC DNA]</scope>
    <source>
        <strain evidence="8 9">CGMCC 1.9157</strain>
    </source>
</reference>
<dbReference type="GO" id="GO:0030973">
    <property type="term" value="F:molybdate ion binding"/>
    <property type="evidence" value="ECO:0007669"/>
    <property type="project" value="InterPro"/>
</dbReference>
<dbReference type="InterPro" id="IPR050682">
    <property type="entry name" value="ModA/WtpA"/>
</dbReference>
<dbReference type="Proteomes" id="UP000199236">
    <property type="component" value="Unassembled WGS sequence"/>
</dbReference>
<dbReference type="GO" id="GO:1901359">
    <property type="term" value="F:tungstate binding"/>
    <property type="evidence" value="ECO:0007669"/>
    <property type="project" value="UniProtKB-ARBA"/>
</dbReference>
<dbReference type="Pfam" id="PF13531">
    <property type="entry name" value="SBP_bac_11"/>
    <property type="match status" value="1"/>
</dbReference>
<dbReference type="EMBL" id="FOVR01000012">
    <property type="protein sequence ID" value="SFO74418.1"/>
    <property type="molecule type" value="Genomic_DNA"/>
</dbReference>
<dbReference type="PANTHER" id="PTHR30632">
    <property type="entry name" value="MOLYBDATE-BINDING PERIPLASMIC PROTEIN"/>
    <property type="match status" value="1"/>
</dbReference>
<dbReference type="FunFam" id="3.40.190.10:FF:000035">
    <property type="entry name" value="Molybdate ABC transporter substrate-binding protein"/>
    <property type="match status" value="1"/>
</dbReference>
<keyword evidence="4 7" id="KW-0732">Signal</keyword>
<sequence length="254" mass="26492">MTPSFKNLLSLSALTLSLVGLAGPSPAADTKVAVAANFTAAAKEIATAFAAETDHTATLSFGSTGKLYTQISNGAPFSIFLAADQARPIKAETDGLAVPASRFTYAQGKIVLYSTDPDLVDSDGAVLRAPDKFHKLAIANPKTAPYGAAAMEALDKLDVPAAVMDALVRGDSISQTHQFVASGNAQLGFVALSQVVNSKEGSRWVVPDDLYAPIKQDAVLLKTGAEDEAAKAFLAFLKGETAREIILKFGYGVK</sequence>
<keyword evidence="9" id="KW-1185">Reference proteome</keyword>
<dbReference type="OrthoDB" id="9785015at2"/>
<keyword evidence="2 6" id="KW-0500">Molybdenum</keyword>